<dbReference type="Proteomes" id="UP001152320">
    <property type="component" value="Chromosome 5"/>
</dbReference>
<dbReference type="PANTHER" id="PTHR11785">
    <property type="entry name" value="AMINO ACID TRANSPORTER"/>
    <property type="match status" value="1"/>
</dbReference>
<evidence type="ECO:0000256" key="7">
    <source>
        <dbReference type="ARBA" id="ARBA00023136"/>
    </source>
</evidence>
<sequence>MADKADNPQATRTKNDDLVNLKPKISLFNGVTIIVGVIIGSGIFISPGLVLEQTQSVGSAMLVWIFCGVFSMVGALCYGELGTMITMSGGDYAYIYKSFGELPAFLLLWVTVIVIRPTAQAVVALTFGNYLLQPFFQDCENAPVVPAKILAALCITILTFVNCLNVKWAARIQDVFTVAKVLALVIIILVGFYNLIFRGRTESFQNMFDGTTGNVGNYALAIYGGLFAYGGWNYLNFVTEELKDPYVNLPRAIVISVPLVTAIYVLANLAYFVAMSPAELLASNAVAVTFGLNLLGVLAFIMPVSVALSTFGSVNGLLLTGSRLYFVGARMGQLPEAIAMINVQRKTPILSLVFTCFLSLLYLLARDIGQLINYFSFVQWSATGAAILGLLWLRYSKPDMPRPVKVNIILPIAFLFASIFLVVMGIVAAPWDTGIGILIFLSGIPVYIIFIWWNKFPDTVNKGQQSATMWLQKLFVMVAEEKEE</sequence>
<dbReference type="InterPro" id="IPR050598">
    <property type="entry name" value="AminoAcid_Transporter"/>
</dbReference>
<feature type="transmembrane region" description="Helical" evidence="8">
    <location>
        <begin position="406"/>
        <end position="429"/>
    </location>
</feature>
<organism evidence="9 10">
    <name type="scientific">Holothuria leucospilota</name>
    <name type="common">Black long sea cucumber</name>
    <name type="synonym">Mertensiothuria leucospilota</name>
    <dbReference type="NCBI Taxonomy" id="206669"/>
    <lineage>
        <taxon>Eukaryota</taxon>
        <taxon>Metazoa</taxon>
        <taxon>Echinodermata</taxon>
        <taxon>Eleutherozoa</taxon>
        <taxon>Echinozoa</taxon>
        <taxon>Holothuroidea</taxon>
        <taxon>Aspidochirotacea</taxon>
        <taxon>Aspidochirotida</taxon>
        <taxon>Holothuriidae</taxon>
        <taxon>Holothuria</taxon>
    </lineage>
</organism>
<feature type="transmembrane region" description="Helical" evidence="8">
    <location>
        <begin position="175"/>
        <end position="195"/>
    </location>
</feature>
<evidence type="ECO:0000256" key="3">
    <source>
        <dbReference type="ARBA" id="ARBA00022448"/>
    </source>
</evidence>
<dbReference type="GO" id="GO:0005886">
    <property type="term" value="C:plasma membrane"/>
    <property type="evidence" value="ECO:0007669"/>
    <property type="project" value="UniProtKB-SubCell"/>
</dbReference>
<feature type="transmembrane region" description="Helical" evidence="8">
    <location>
        <begin position="371"/>
        <end position="394"/>
    </location>
</feature>
<dbReference type="Pfam" id="PF13520">
    <property type="entry name" value="AA_permease_2"/>
    <property type="match status" value="1"/>
</dbReference>
<evidence type="ECO:0000256" key="2">
    <source>
        <dbReference type="ARBA" id="ARBA00007040"/>
    </source>
</evidence>
<feature type="transmembrane region" description="Helical" evidence="8">
    <location>
        <begin position="62"/>
        <end position="85"/>
    </location>
</feature>
<keyword evidence="7 8" id="KW-0472">Membrane</keyword>
<comment type="similarity">
    <text evidence="2">Belongs to the amino acid-polyamine-organocation (APC) superfamily. L-type amino acid transporter (LAT) (TC 2.A.3.8) family.</text>
</comment>
<feature type="transmembrane region" description="Helical" evidence="8">
    <location>
        <begin position="307"/>
        <end position="326"/>
    </location>
</feature>
<dbReference type="OrthoDB" id="10062876at2759"/>
<dbReference type="GO" id="GO:0015179">
    <property type="term" value="F:L-amino acid transmembrane transporter activity"/>
    <property type="evidence" value="ECO:0007669"/>
    <property type="project" value="TreeGrafter"/>
</dbReference>
<dbReference type="InterPro" id="IPR002293">
    <property type="entry name" value="AA/rel_permease1"/>
</dbReference>
<accession>A0A9Q1CC88</accession>
<keyword evidence="6 8" id="KW-1133">Transmembrane helix</keyword>
<feature type="transmembrane region" description="Helical" evidence="8">
    <location>
        <begin position="215"/>
        <end position="232"/>
    </location>
</feature>
<proteinExistence type="inferred from homology"/>
<evidence type="ECO:0000313" key="10">
    <source>
        <dbReference type="Proteomes" id="UP001152320"/>
    </source>
</evidence>
<gene>
    <name evidence="9" type="ORF">HOLleu_12847</name>
</gene>
<evidence type="ECO:0000256" key="1">
    <source>
        <dbReference type="ARBA" id="ARBA00004651"/>
    </source>
</evidence>
<dbReference type="FunFam" id="1.20.1740.10:FF:000003">
    <property type="entry name" value="Y+L amino acid transporter 1 isoform X1"/>
    <property type="match status" value="1"/>
</dbReference>
<dbReference type="Gene3D" id="1.20.1740.10">
    <property type="entry name" value="Amino acid/polyamine transporter I"/>
    <property type="match status" value="1"/>
</dbReference>
<evidence type="ECO:0000256" key="4">
    <source>
        <dbReference type="ARBA" id="ARBA00022475"/>
    </source>
</evidence>
<name>A0A9Q1CC88_HOLLE</name>
<protein>
    <submittedName>
        <fullName evidence="9">Large neutral amino acids transporter small subunit 1</fullName>
    </submittedName>
</protein>
<feature type="transmembrane region" description="Helical" evidence="8">
    <location>
        <begin position="347"/>
        <end position="365"/>
    </location>
</feature>
<feature type="transmembrane region" description="Helical" evidence="8">
    <location>
        <begin position="27"/>
        <end position="50"/>
    </location>
</feature>
<feature type="transmembrane region" description="Helical" evidence="8">
    <location>
        <begin position="105"/>
        <end position="128"/>
    </location>
</feature>
<reference evidence="9" key="1">
    <citation type="submission" date="2021-10" db="EMBL/GenBank/DDBJ databases">
        <title>Tropical sea cucumber genome reveals ecological adaptation and Cuvierian tubules defense mechanism.</title>
        <authorList>
            <person name="Chen T."/>
        </authorList>
    </citation>
    <scope>NUCLEOTIDE SEQUENCE</scope>
    <source>
        <strain evidence="9">Nanhai2018</strain>
        <tissue evidence="9">Muscle</tissue>
    </source>
</reference>
<dbReference type="EMBL" id="JAIZAY010000005">
    <property type="protein sequence ID" value="KAJ8041914.1"/>
    <property type="molecule type" value="Genomic_DNA"/>
</dbReference>
<dbReference type="PANTHER" id="PTHR11785:SF528">
    <property type="entry name" value="AMINO ACID TRANSPORTER PROTEIN JHI-21"/>
    <property type="match status" value="1"/>
</dbReference>
<dbReference type="PIRSF" id="PIRSF006060">
    <property type="entry name" value="AA_transporter"/>
    <property type="match status" value="1"/>
</dbReference>
<feature type="transmembrane region" description="Helical" evidence="8">
    <location>
        <begin position="252"/>
        <end position="274"/>
    </location>
</feature>
<feature type="transmembrane region" description="Helical" evidence="8">
    <location>
        <begin position="149"/>
        <end position="169"/>
    </location>
</feature>
<comment type="subcellular location">
    <subcellularLocation>
        <location evidence="1">Cell membrane</location>
        <topology evidence="1">Multi-pass membrane protein</topology>
    </subcellularLocation>
</comment>
<comment type="caution">
    <text evidence="9">The sequence shown here is derived from an EMBL/GenBank/DDBJ whole genome shotgun (WGS) entry which is preliminary data.</text>
</comment>
<feature type="transmembrane region" description="Helical" evidence="8">
    <location>
        <begin position="435"/>
        <end position="453"/>
    </location>
</feature>
<evidence type="ECO:0000256" key="6">
    <source>
        <dbReference type="ARBA" id="ARBA00022989"/>
    </source>
</evidence>
<dbReference type="AlphaFoldDB" id="A0A9Q1CC88"/>
<evidence type="ECO:0000256" key="8">
    <source>
        <dbReference type="SAM" id="Phobius"/>
    </source>
</evidence>
<keyword evidence="10" id="KW-1185">Reference proteome</keyword>
<keyword evidence="3" id="KW-0813">Transport</keyword>
<keyword evidence="5 8" id="KW-0812">Transmembrane</keyword>
<keyword evidence="4" id="KW-1003">Cell membrane</keyword>
<evidence type="ECO:0000313" key="9">
    <source>
        <dbReference type="EMBL" id="KAJ8041914.1"/>
    </source>
</evidence>
<evidence type="ECO:0000256" key="5">
    <source>
        <dbReference type="ARBA" id="ARBA00022692"/>
    </source>
</evidence>